<dbReference type="NCBIfam" id="NF009455">
    <property type="entry name" value="PRK12815.1"/>
    <property type="match status" value="1"/>
</dbReference>
<keyword evidence="10 20" id="KW-0547">Nucleotide-binding</keyword>
<feature type="binding site" evidence="20">
    <location>
        <position position="301"/>
    </location>
    <ligand>
        <name>Mn(2+)</name>
        <dbReference type="ChEBI" id="CHEBI:29035"/>
        <label>2</label>
    </ligand>
</feature>
<keyword evidence="8" id="KW-0479">Metal-binding</keyword>
<feature type="binding site" evidence="20">
    <location>
        <position position="210"/>
    </location>
    <ligand>
        <name>ATP</name>
        <dbReference type="ChEBI" id="CHEBI:30616"/>
        <label>1</label>
    </ligand>
</feature>
<dbReference type="GO" id="GO:0005737">
    <property type="term" value="C:cytoplasm"/>
    <property type="evidence" value="ECO:0007669"/>
    <property type="project" value="TreeGrafter"/>
</dbReference>
<feature type="binding site" evidence="20">
    <location>
        <position position="768"/>
    </location>
    <ligand>
        <name>ATP</name>
        <dbReference type="ChEBI" id="CHEBI:30616"/>
        <label>2</label>
    </ligand>
</feature>
<dbReference type="InterPro" id="IPR058047">
    <property type="entry name" value="CPSase_preATP-grasp"/>
</dbReference>
<dbReference type="PROSITE" id="PS00866">
    <property type="entry name" value="CPSASE_1"/>
    <property type="match status" value="1"/>
</dbReference>
<dbReference type="InterPro" id="IPR016185">
    <property type="entry name" value="PreATP-grasp_dom_sf"/>
</dbReference>
<evidence type="ECO:0000256" key="11">
    <source>
        <dbReference type="ARBA" id="ARBA00022840"/>
    </source>
</evidence>
<feature type="binding site" evidence="20">
    <location>
        <position position="765"/>
    </location>
    <ligand>
        <name>ATP</name>
        <dbReference type="ChEBI" id="CHEBI:30616"/>
        <label>2</label>
    </ligand>
</feature>
<feature type="binding site" evidence="20">
    <location>
        <position position="822"/>
    </location>
    <ligand>
        <name>Mn(2+)</name>
        <dbReference type="ChEBI" id="CHEBI:29035"/>
        <label>4</label>
    </ligand>
</feature>
<feature type="binding site" evidence="20">
    <location>
        <position position="820"/>
    </location>
    <ligand>
        <name>ATP</name>
        <dbReference type="ChEBI" id="CHEBI:30616"/>
        <label>2</label>
    </ligand>
</feature>
<dbReference type="FunFam" id="1.10.1030.10:FF:000002">
    <property type="entry name" value="Carbamoyl-phosphate synthase large chain"/>
    <property type="match status" value="1"/>
</dbReference>
<reference evidence="23" key="1">
    <citation type="submission" date="2020-02" db="EMBL/GenBank/DDBJ databases">
        <authorList>
            <person name="Meier V. D."/>
        </authorList>
    </citation>
    <scope>NUCLEOTIDE SEQUENCE</scope>
    <source>
        <strain evidence="23">AVDCRST_MAG80</strain>
    </source>
</reference>
<keyword evidence="7 20" id="KW-0028">Amino-acid biosynthesis</keyword>
<proteinExistence type="inferred from homology"/>
<dbReference type="InterPro" id="IPR011761">
    <property type="entry name" value="ATP-grasp"/>
</dbReference>
<dbReference type="SUPFAM" id="SSF48108">
    <property type="entry name" value="Carbamoyl phosphate synthetase, large subunit connection domain"/>
    <property type="match status" value="1"/>
</dbReference>
<comment type="domain">
    <text evidence="20">The large subunit is composed of 2 ATP-grasp domains that are involved in binding the 2 ATP molecules needed for carbamoyl phosphate synthesis. The N-terminal ATP-grasp domain (referred to as the carboxyphosphate synthetic component) catalyzes the ATP-dependent phosphorylation of hydrogencarbonate to carboxyphosphate and the subsequent nucleophilic attack by ammonia to form a carbamate intermediate. The C-terminal ATP-grasp domain (referred to as the carbamoyl phosphate synthetic component) then catalyzes the phosphorylation of carbamate with the second ATP to form the end product carbamoyl phosphate. The reactive and unstable enzyme intermediates are sequentially channeled from one active site to the next through the interior of the protein over a distance of at least 96 A.</text>
</comment>
<evidence type="ECO:0000256" key="14">
    <source>
        <dbReference type="ARBA" id="ARBA00023211"/>
    </source>
</evidence>
<dbReference type="FunFam" id="3.30.1490.20:FF:000001">
    <property type="entry name" value="Carbamoyl-phosphate synthase large chain"/>
    <property type="match status" value="1"/>
</dbReference>
<organism evidence="23">
    <name type="scientific">uncultured Rubrobacteraceae bacterium</name>
    <dbReference type="NCBI Taxonomy" id="349277"/>
    <lineage>
        <taxon>Bacteria</taxon>
        <taxon>Bacillati</taxon>
        <taxon>Actinomycetota</taxon>
        <taxon>Rubrobacteria</taxon>
        <taxon>Rubrobacterales</taxon>
        <taxon>Rubrobacteraceae</taxon>
        <taxon>environmental samples</taxon>
    </lineage>
</organism>
<dbReference type="InterPro" id="IPR005479">
    <property type="entry name" value="CPAse_ATP-bd"/>
</dbReference>
<feature type="binding site" evidence="20">
    <location>
        <position position="169"/>
    </location>
    <ligand>
        <name>ATP</name>
        <dbReference type="ChEBI" id="CHEBI:30616"/>
        <label>1</label>
    </ligand>
</feature>
<dbReference type="FunFam" id="3.30.470.20:FF:000007">
    <property type="entry name" value="Carbamoyl-phosphate synthase large chain"/>
    <property type="match status" value="1"/>
</dbReference>
<dbReference type="PANTHER" id="PTHR11405:SF53">
    <property type="entry name" value="CARBAMOYL-PHOSPHATE SYNTHASE [AMMONIA], MITOCHONDRIAL"/>
    <property type="match status" value="1"/>
</dbReference>
<keyword evidence="13 20" id="KW-0665">Pyrimidine biosynthesis</keyword>
<dbReference type="InterPro" id="IPR005480">
    <property type="entry name" value="CPSase_lsu_oligo"/>
</dbReference>
<dbReference type="PROSITE" id="PS00867">
    <property type="entry name" value="CPSASE_2"/>
    <property type="match status" value="2"/>
</dbReference>
<feature type="binding site" evidence="20">
    <location>
        <position position="820"/>
    </location>
    <ligand>
        <name>Mn(2+)</name>
        <dbReference type="ChEBI" id="CHEBI:29035"/>
        <label>3</label>
    </ligand>
</feature>
<comment type="subunit">
    <text evidence="19 20">Composed of two chains; the small (or glutamine) chain promotes the hydrolysis of glutamine to ammonia, which is used by the large (or ammonia) chain to synthesize carbamoyl phosphate. Tetramer of heterodimers (alpha,beta)4.</text>
</comment>
<comment type="catalytic activity">
    <reaction evidence="16 20">
        <text>hydrogencarbonate + L-glutamine + 2 ATP + H2O = carbamoyl phosphate + L-glutamate + 2 ADP + phosphate + 2 H(+)</text>
        <dbReference type="Rhea" id="RHEA:18633"/>
        <dbReference type="ChEBI" id="CHEBI:15377"/>
        <dbReference type="ChEBI" id="CHEBI:15378"/>
        <dbReference type="ChEBI" id="CHEBI:17544"/>
        <dbReference type="ChEBI" id="CHEBI:29985"/>
        <dbReference type="ChEBI" id="CHEBI:30616"/>
        <dbReference type="ChEBI" id="CHEBI:43474"/>
        <dbReference type="ChEBI" id="CHEBI:58228"/>
        <dbReference type="ChEBI" id="CHEBI:58359"/>
        <dbReference type="ChEBI" id="CHEBI:456216"/>
        <dbReference type="EC" id="6.3.5.5"/>
    </reaction>
</comment>
<dbReference type="Pfam" id="PF25596">
    <property type="entry name" value="CPSase_L_D1"/>
    <property type="match status" value="2"/>
</dbReference>
<dbReference type="GO" id="GO:0006526">
    <property type="term" value="P:L-arginine biosynthetic process"/>
    <property type="evidence" value="ECO:0007669"/>
    <property type="project" value="UniProtKB-UniRule"/>
</dbReference>
<comment type="cofactor">
    <cofactor evidence="1">
        <name>Mn(2+)</name>
        <dbReference type="ChEBI" id="CHEBI:29035"/>
    </cofactor>
</comment>
<evidence type="ECO:0000256" key="19">
    <source>
        <dbReference type="ARBA" id="ARBA00062056"/>
    </source>
</evidence>
<feature type="binding site" evidence="20">
    <location>
        <position position="820"/>
    </location>
    <ligand>
        <name>Mg(2+)</name>
        <dbReference type="ChEBI" id="CHEBI:18420"/>
        <label>4</label>
    </ligand>
</feature>
<feature type="region of interest" description="Allosteric domain" evidence="20">
    <location>
        <begin position="917"/>
        <end position="1057"/>
    </location>
</feature>
<evidence type="ECO:0000256" key="20">
    <source>
        <dbReference type="HAMAP-Rule" id="MF_01210"/>
    </source>
</evidence>
<feature type="binding site" evidence="20">
    <location>
        <position position="808"/>
    </location>
    <ligand>
        <name>Mg(2+)</name>
        <dbReference type="ChEBI" id="CHEBI:18420"/>
        <label>3</label>
    </ligand>
</feature>
<feature type="domain" description="ATP-grasp" evidence="21">
    <location>
        <begin position="658"/>
        <end position="849"/>
    </location>
</feature>
<dbReference type="EMBL" id="CADCVC010000187">
    <property type="protein sequence ID" value="CAA9450105.1"/>
    <property type="molecule type" value="Genomic_DNA"/>
</dbReference>
<feature type="binding site" evidence="20">
    <location>
        <position position="820"/>
    </location>
    <ligand>
        <name>Mg(2+)</name>
        <dbReference type="ChEBI" id="CHEBI:18420"/>
        <label>3</label>
    </ligand>
</feature>
<feature type="binding site" evidence="20">
    <location>
        <position position="175"/>
    </location>
    <ligand>
        <name>ATP</name>
        <dbReference type="ChEBI" id="CHEBI:30616"/>
        <label>1</label>
    </ligand>
</feature>
<dbReference type="PROSITE" id="PS51855">
    <property type="entry name" value="MGS"/>
    <property type="match status" value="1"/>
</dbReference>
<dbReference type="InterPro" id="IPR036897">
    <property type="entry name" value="CarbamoylP_synth_lsu_oligo_sf"/>
</dbReference>
<feature type="binding site" evidence="20">
    <location>
        <position position="299"/>
    </location>
    <ligand>
        <name>ATP</name>
        <dbReference type="ChEBI" id="CHEBI:30616"/>
        <label>1</label>
    </ligand>
</feature>
<comment type="cofactor">
    <cofactor evidence="20">
        <name>Mg(2+)</name>
        <dbReference type="ChEBI" id="CHEBI:18420"/>
    </cofactor>
    <cofactor evidence="20">
        <name>Mn(2+)</name>
        <dbReference type="ChEBI" id="CHEBI:29035"/>
    </cofactor>
    <text evidence="20">Binds 4 Mg(2+) or Mn(2+) ions per subunit.</text>
</comment>
<feature type="binding site" evidence="20">
    <location>
        <position position="299"/>
    </location>
    <ligand>
        <name>Mg(2+)</name>
        <dbReference type="ChEBI" id="CHEBI:18420"/>
        <label>2</label>
    </ligand>
</feature>
<dbReference type="NCBIfam" id="NF003671">
    <property type="entry name" value="PRK05294.1"/>
    <property type="match status" value="1"/>
</dbReference>
<dbReference type="SUPFAM" id="SSF52335">
    <property type="entry name" value="Methylglyoxal synthase-like"/>
    <property type="match status" value="1"/>
</dbReference>
<evidence type="ECO:0000256" key="16">
    <source>
        <dbReference type="ARBA" id="ARBA00048816"/>
    </source>
</evidence>
<dbReference type="PRINTS" id="PR00098">
    <property type="entry name" value="CPSASE"/>
</dbReference>
<dbReference type="EC" id="6.3.4.16" evidence="20"/>
<dbReference type="EC" id="6.3.5.5" evidence="20"/>
<protein>
    <recommendedName>
        <fullName evidence="20">Carbamoyl phosphate synthase large chain</fullName>
        <ecNumber evidence="20">6.3.4.16</ecNumber>
        <ecNumber evidence="20">6.3.5.5</ecNumber>
    </recommendedName>
    <alternativeName>
        <fullName evidence="20">Carbamoyl phosphate synthetase ammonia chain</fullName>
    </alternativeName>
</protein>
<dbReference type="Gene3D" id="1.10.1030.10">
    <property type="entry name" value="Carbamoyl-phosphate synthetase, large subunit oligomerisation domain"/>
    <property type="match status" value="1"/>
</dbReference>
<dbReference type="InterPro" id="IPR013815">
    <property type="entry name" value="ATP_grasp_subdomain_1"/>
</dbReference>
<dbReference type="HAMAP" id="MF_01210_B">
    <property type="entry name" value="CPSase_L_chain_B"/>
    <property type="match status" value="1"/>
</dbReference>
<keyword evidence="12" id="KW-0460">Magnesium</keyword>
<feature type="binding site" evidence="20">
    <location>
        <position position="176"/>
    </location>
    <ligand>
        <name>ATP</name>
        <dbReference type="ChEBI" id="CHEBI:30616"/>
        <label>1</label>
    </ligand>
</feature>
<feature type="binding site" evidence="20">
    <location>
        <position position="208"/>
    </location>
    <ligand>
        <name>ATP</name>
        <dbReference type="ChEBI" id="CHEBI:30616"/>
        <label>1</label>
    </ligand>
</feature>
<feature type="binding site" evidence="20">
    <location>
        <position position="215"/>
    </location>
    <ligand>
        <name>ATP</name>
        <dbReference type="ChEBI" id="CHEBI:30616"/>
        <label>1</label>
    </ligand>
</feature>
<feature type="binding site" evidence="20">
    <location>
        <position position="285"/>
    </location>
    <ligand>
        <name>Mn(2+)</name>
        <dbReference type="ChEBI" id="CHEBI:29035"/>
        <label>1</label>
    </ligand>
</feature>
<feature type="binding site" evidence="20">
    <location>
        <position position="299"/>
    </location>
    <ligand>
        <name>Mn(2+)</name>
        <dbReference type="ChEBI" id="CHEBI:29035"/>
        <label>1</label>
    </ligand>
</feature>
<keyword evidence="11 20" id="KW-0067">ATP-binding</keyword>
<dbReference type="InterPro" id="IPR036914">
    <property type="entry name" value="MGS-like_dom_sf"/>
</dbReference>
<feature type="binding site" evidence="20">
    <location>
        <position position="820"/>
    </location>
    <ligand>
        <name>Mn(2+)</name>
        <dbReference type="ChEBI" id="CHEBI:29035"/>
        <label>4</label>
    </ligand>
</feature>
<dbReference type="FunFam" id="3.40.50.20:FF:000001">
    <property type="entry name" value="Carbamoyl-phosphate synthase large chain"/>
    <property type="match status" value="1"/>
</dbReference>
<feature type="binding site" evidence="20">
    <location>
        <position position="766"/>
    </location>
    <ligand>
        <name>ATP</name>
        <dbReference type="ChEBI" id="CHEBI:30616"/>
        <label>2</label>
    </ligand>
</feature>
<evidence type="ECO:0000256" key="17">
    <source>
        <dbReference type="ARBA" id="ARBA00057223"/>
    </source>
</evidence>
<evidence type="ECO:0000256" key="3">
    <source>
        <dbReference type="ARBA" id="ARBA00005077"/>
    </source>
</evidence>
<dbReference type="AlphaFoldDB" id="A0A6J4QUP8"/>
<evidence type="ECO:0000313" key="23">
    <source>
        <dbReference type="EMBL" id="CAA9450105.1"/>
    </source>
</evidence>
<dbReference type="UniPathway" id="UPA00070">
    <property type="reaction ID" value="UER00115"/>
</dbReference>
<comment type="function">
    <text evidence="17 20">Large subunit of the glutamine-dependent carbamoyl phosphate synthetase (CPSase). CPSase catalyzes the formation of carbamoyl phosphate from the ammonia moiety of glutamine, carbonate, and phosphate donated by ATP, constituting the first step of 2 biosynthetic pathways, one leading to arginine and/or urea and the other to pyrimidine nucleotides. The large subunit (synthetase) binds the substrates ammonia (free or transferred from glutamine from the small subunit), hydrogencarbonate and ATP and carries out an ATP-coupled ligase reaction, activating hydrogencarbonate by forming carboxy phosphate which reacts with ammonia to form carbamoyl phosphate.</text>
</comment>
<feature type="binding site" evidence="20">
    <location>
        <position position="299"/>
    </location>
    <ligand>
        <name>Mg(2+)</name>
        <dbReference type="ChEBI" id="CHEBI:18420"/>
        <label>1</label>
    </ligand>
</feature>
<gene>
    <name evidence="20" type="primary">carB</name>
    <name evidence="23" type="ORF">AVDCRST_MAG80-2186</name>
</gene>
<dbReference type="GO" id="GO:0004088">
    <property type="term" value="F:carbamoyl-phosphate synthase (glutamine-hydrolyzing) activity"/>
    <property type="evidence" value="ECO:0007669"/>
    <property type="project" value="UniProtKB-UniRule"/>
</dbReference>
<dbReference type="PROSITE" id="PS50975">
    <property type="entry name" value="ATP_GRASP"/>
    <property type="match status" value="2"/>
</dbReference>
<evidence type="ECO:0000256" key="5">
    <source>
        <dbReference type="ARBA" id="ARBA00022571"/>
    </source>
</evidence>
<evidence type="ECO:0000256" key="2">
    <source>
        <dbReference type="ARBA" id="ARBA00004812"/>
    </source>
</evidence>
<dbReference type="FunFam" id="3.30.470.20:FF:000026">
    <property type="entry name" value="Carbamoyl-phosphate synthase large chain"/>
    <property type="match status" value="1"/>
</dbReference>
<dbReference type="UniPathway" id="UPA00068">
    <property type="reaction ID" value="UER00171"/>
</dbReference>
<comment type="function">
    <text evidence="18">Small subunit of the glutamine-dependent carbamoyl phosphate synthetase (CPSase). CPSase catalyzes the formation of carbamoyl phosphate from the ammonia moiety of glutamine, carbonate, and phosphate donated by ATP, constituting the first step of the biosynthetic pathway leading to pyrimidine nucleotides. The large subunit (synthetase) binds the substrates ammonia (free or transferred from glutamine from the small subunit), hydrogencarbonate and ATP and carries out an ATP-coupled ligase reaction, activating hydrogencarbonate by forming carboxy phosphate which reacts with ammonia to form carbamoyl phosphate.</text>
</comment>
<dbReference type="SMART" id="SM00851">
    <property type="entry name" value="MGS"/>
    <property type="match status" value="1"/>
</dbReference>
<feature type="binding site" evidence="20">
    <location>
        <position position="822"/>
    </location>
    <ligand>
        <name>Mg(2+)</name>
        <dbReference type="ChEBI" id="CHEBI:18420"/>
        <label>4</label>
    </ligand>
</feature>
<feature type="binding site" evidence="20">
    <location>
        <position position="808"/>
    </location>
    <ligand>
        <name>Mn(2+)</name>
        <dbReference type="ChEBI" id="CHEBI:29035"/>
        <label>3</label>
    </ligand>
</feature>
<keyword evidence="9 20" id="KW-0677">Repeat</keyword>
<feature type="binding site" evidence="20">
    <location>
        <position position="299"/>
    </location>
    <ligand>
        <name>Mn(2+)</name>
        <dbReference type="ChEBI" id="CHEBI:29035"/>
        <label>2</label>
    </ligand>
</feature>
<feature type="binding site" evidence="20">
    <location>
        <position position="733"/>
    </location>
    <ligand>
        <name>ATP</name>
        <dbReference type="ChEBI" id="CHEBI:30616"/>
        <label>2</label>
    </ligand>
</feature>
<feature type="region of interest" description="Carboxyphosphate synthetic domain" evidence="20">
    <location>
        <begin position="1"/>
        <end position="402"/>
    </location>
</feature>
<dbReference type="GO" id="GO:0044205">
    <property type="term" value="P:'de novo' UMP biosynthetic process"/>
    <property type="evidence" value="ECO:0007669"/>
    <property type="project" value="UniProtKB-UniRule"/>
</dbReference>
<feature type="binding site" evidence="20">
    <location>
        <position position="285"/>
    </location>
    <ligand>
        <name>Mg(2+)</name>
        <dbReference type="ChEBI" id="CHEBI:18420"/>
        <label>1</label>
    </ligand>
</feature>
<name>A0A6J4QUP8_9ACTN</name>
<dbReference type="GO" id="GO:0006541">
    <property type="term" value="P:glutamine metabolic process"/>
    <property type="evidence" value="ECO:0007669"/>
    <property type="project" value="TreeGrafter"/>
</dbReference>
<evidence type="ECO:0000256" key="15">
    <source>
        <dbReference type="ARBA" id="ARBA00047359"/>
    </source>
</evidence>
<dbReference type="HAMAP" id="MF_01210_A">
    <property type="entry name" value="CPSase_L_chain_A"/>
    <property type="match status" value="1"/>
</dbReference>
<dbReference type="Gene3D" id="3.40.50.20">
    <property type="match status" value="2"/>
</dbReference>
<feature type="binding site" evidence="20">
    <location>
        <position position="808"/>
    </location>
    <ligand>
        <name>ATP</name>
        <dbReference type="ChEBI" id="CHEBI:30616"/>
        <label>2</label>
    </ligand>
</feature>
<evidence type="ECO:0000256" key="18">
    <source>
        <dbReference type="ARBA" id="ARBA00060037"/>
    </source>
</evidence>
<dbReference type="GO" id="GO:0046872">
    <property type="term" value="F:metal ion binding"/>
    <property type="evidence" value="ECO:0007669"/>
    <property type="project" value="UniProtKB-KW"/>
</dbReference>
<feature type="binding site" evidence="20">
    <location>
        <position position="767"/>
    </location>
    <ligand>
        <name>ATP</name>
        <dbReference type="ChEBI" id="CHEBI:30616"/>
        <label>2</label>
    </ligand>
</feature>
<comment type="catalytic activity">
    <reaction evidence="15 20">
        <text>hydrogencarbonate + NH4(+) + 2 ATP = carbamoyl phosphate + 2 ADP + phosphate + 2 H(+)</text>
        <dbReference type="Rhea" id="RHEA:18029"/>
        <dbReference type="ChEBI" id="CHEBI:15378"/>
        <dbReference type="ChEBI" id="CHEBI:17544"/>
        <dbReference type="ChEBI" id="CHEBI:28938"/>
        <dbReference type="ChEBI" id="CHEBI:30616"/>
        <dbReference type="ChEBI" id="CHEBI:43474"/>
        <dbReference type="ChEBI" id="CHEBI:58228"/>
        <dbReference type="ChEBI" id="CHEBI:456216"/>
        <dbReference type="EC" id="6.3.4.16"/>
    </reaction>
</comment>
<keyword evidence="6 20" id="KW-0436">Ligase</keyword>
<feature type="binding site" evidence="20">
    <location>
        <position position="285"/>
    </location>
    <ligand>
        <name>ATP</name>
        <dbReference type="ChEBI" id="CHEBI:30616"/>
        <label>1</label>
    </ligand>
</feature>
<dbReference type="InterPro" id="IPR006275">
    <property type="entry name" value="CPSase_lsu"/>
</dbReference>
<evidence type="ECO:0000256" key="9">
    <source>
        <dbReference type="ARBA" id="ARBA00022737"/>
    </source>
</evidence>
<evidence type="ECO:0000256" key="13">
    <source>
        <dbReference type="ARBA" id="ARBA00022975"/>
    </source>
</evidence>
<dbReference type="Pfam" id="PF02786">
    <property type="entry name" value="CPSase_L_D2"/>
    <property type="match status" value="2"/>
</dbReference>
<sequence>MPRRDDIESILLIGSGPIVIGQAAEFDYSGTQACRALRDEGYRVILVNSNPATIMTDPEVADATYVEPLTVETVAEIIRRERPDALLPTLGGQTALNLAIELHESGTLEEHGVELLGASITSIRKAEDRHLFREAMERIGLKVPESRVVNRVEEALELARKIGFPLIIRPSFTLGGKGGATAHDPEELRRAVTDGLDASPVRSVLVERSVIGWKEFELEVMRDLADNVVIICSIENLDPMGVHTGDSITVAPAQTLSDKQYQTLRNASIRIIREIGVQTGGSNIQFAVDPAGDDFYVIEMNPRVSRSSALASKATGFPIAKIAAKLAVGYSLDEIPNDITRATPASFEPALDYVVTKIPRFAFEKFPGAVPTLSTKMHSVGEVMAIGRTFTESLLKAMASLEVESGDVTTVLDEPNPYRIFAVFDALRAGMDLPEIVARTQIDPFFVASIARIVAAEGATSETPSEEELLELKRTGLPDESLAAAAGTSTEVMRGVRGALGVHPTYKSVDTCAGEFPARTPYYYSTYETEDEVERGEGPSVMVLGSGPNRIGQGIEFDYACVHASYALKEAGYDAVMVNSNPETVSTDYDTSTRLYFEPLTAEHVLEVVRRERPYGVILQFGGQSPLKLARELEKNGAKILGTTPDAIDLAEDRSRFGRLLTELAIPHPRFGTARSADETREVARELGYPVVVRPSYVLGGRRMEIVYNNEDLDLYLTSSVTADPEHPILIDKFMEDYVEVDVDAVSDGEEVYVGGIMEHVEEAGVHSGDSSCVVPPITIHRALVERIEEYTRRLALAVGVVGLMNVQFIVRGEDVLVIECNPRASRTVPFVSKATGVPLAKVATRVLLGEKLREMGLDGSHGTNGHFSVKAPVFPFDRFAGVDPLLGPEMRSTGEAMGIDRSFGGAFAKALTAAGQKLPTSGRVYISVANRDKRSVVLIARAFADLGFELAGSEGTAEVLRNNGLSAAVVPKIGENGEDVLGLIERGGVDLIVNTPWGRGARTDGYLIRRKALMHGVPCITTLAAAAAAIQGVESKIRGGGVERVNSLQGLYAAKA</sequence>
<dbReference type="NCBIfam" id="TIGR01369">
    <property type="entry name" value="CPSaseII_lrg"/>
    <property type="match status" value="1"/>
</dbReference>
<dbReference type="GO" id="GO:0004087">
    <property type="term" value="F:carbamoyl-phosphate synthase (ammonia) activity"/>
    <property type="evidence" value="ECO:0007669"/>
    <property type="project" value="UniProtKB-EC"/>
</dbReference>
<evidence type="ECO:0000256" key="1">
    <source>
        <dbReference type="ARBA" id="ARBA00001936"/>
    </source>
</evidence>
<feature type="binding site" evidence="20">
    <location>
        <position position="241"/>
    </location>
    <ligand>
        <name>ATP</name>
        <dbReference type="ChEBI" id="CHEBI:30616"/>
        <label>1</label>
    </ligand>
</feature>
<dbReference type="FunFam" id="3.40.50.20:FF:000002">
    <property type="entry name" value="Carbamoyl-phosphate synthase large chain"/>
    <property type="match status" value="1"/>
</dbReference>
<dbReference type="InterPro" id="IPR005483">
    <property type="entry name" value="CPSase_dom"/>
</dbReference>
<dbReference type="CDD" id="cd01424">
    <property type="entry name" value="MGS_CPS_II"/>
    <property type="match status" value="1"/>
</dbReference>
<comment type="similarity">
    <text evidence="4 20">Belongs to the CarB family.</text>
</comment>
<dbReference type="SUPFAM" id="SSF56059">
    <property type="entry name" value="Glutathione synthetase ATP-binding domain-like"/>
    <property type="match status" value="2"/>
</dbReference>
<dbReference type="PANTHER" id="PTHR11405">
    <property type="entry name" value="CARBAMOYLTRANSFERASE FAMILY MEMBER"/>
    <property type="match status" value="1"/>
</dbReference>
<dbReference type="Gene3D" id="3.40.50.1380">
    <property type="entry name" value="Methylglyoxal synthase-like domain"/>
    <property type="match status" value="1"/>
</dbReference>
<feature type="binding site" evidence="20">
    <location>
        <position position="243"/>
    </location>
    <ligand>
        <name>ATP</name>
        <dbReference type="ChEBI" id="CHEBI:30616"/>
        <label>1</label>
    </ligand>
</feature>
<evidence type="ECO:0000256" key="12">
    <source>
        <dbReference type="ARBA" id="ARBA00022842"/>
    </source>
</evidence>
<dbReference type="Gene3D" id="3.30.1490.20">
    <property type="entry name" value="ATP-grasp fold, A domain"/>
    <property type="match status" value="2"/>
</dbReference>
<feature type="domain" description="MGS-like" evidence="22">
    <location>
        <begin position="917"/>
        <end position="1057"/>
    </location>
</feature>
<evidence type="ECO:0000256" key="6">
    <source>
        <dbReference type="ARBA" id="ARBA00022598"/>
    </source>
</evidence>
<comment type="pathway">
    <text evidence="3 20">Amino-acid biosynthesis; L-arginine biosynthesis; carbamoyl phosphate from bicarbonate: step 1/1.</text>
</comment>
<evidence type="ECO:0000256" key="7">
    <source>
        <dbReference type="ARBA" id="ARBA00022605"/>
    </source>
</evidence>
<feature type="binding site" evidence="20">
    <location>
        <position position="242"/>
    </location>
    <ligand>
        <name>ATP</name>
        <dbReference type="ChEBI" id="CHEBI:30616"/>
        <label>1</label>
    </ligand>
</feature>
<keyword evidence="5 20" id="KW-0055">Arginine biosynthesis</keyword>
<feature type="binding site" evidence="20">
    <location>
        <position position="740"/>
    </location>
    <ligand>
        <name>ATP</name>
        <dbReference type="ChEBI" id="CHEBI:30616"/>
        <label>2</label>
    </ligand>
</feature>
<accession>A0A6J4QUP8</accession>
<comment type="pathway">
    <text evidence="2 20">Pyrimidine metabolism; UMP biosynthesis via de novo pathway; (S)-dihydroorotate from bicarbonate: step 1/3.</text>
</comment>
<evidence type="ECO:0000256" key="4">
    <source>
        <dbReference type="ARBA" id="ARBA00009799"/>
    </source>
</evidence>
<evidence type="ECO:0000256" key="8">
    <source>
        <dbReference type="ARBA" id="ARBA00022723"/>
    </source>
</evidence>
<evidence type="ECO:0000259" key="22">
    <source>
        <dbReference type="PROSITE" id="PS51855"/>
    </source>
</evidence>
<comment type="caution">
    <text evidence="20">Lacks conserved residue(s) required for the propagation of feature annotation.</text>
</comment>
<dbReference type="InterPro" id="IPR033937">
    <property type="entry name" value="MGS_CPS_CarB"/>
</dbReference>
<feature type="binding site" evidence="20">
    <location>
        <position position="694"/>
    </location>
    <ligand>
        <name>ATP</name>
        <dbReference type="ChEBI" id="CHEBI:30616"/>
        <label>2</label>
    </ligand>
</feature>
<feature type="binding site" evidence="20">
    <location>
        <position position="129"/>
    </location>
    <ligand>
        <name>ATP</name>
        <dbReference type="ChEBI" id="CHEBI:30616"/>
        <label>1</label>
    </ligand>
</feature>
<feature type="region of interest" description="Carbamoyl phosphate synthetic domain" evidence="20">
    <location>
        <begin position="534"/>
        <end position="916"/>
    </location>
</feature>
<dbReference type="InterPro" id="IPR011607">
    <property type="entry name" value="MGS-like_dom"/>
</dbReference>
<evidence type="ECO:0000259" key="21">
    <source>
        <dbReference type="PROSITE" id="PS50975"/>
    </source>
</evidence>
<keyword evidence="14" id="KW-0464">Manganese</keyword>
<evidence type="ECO:0000256" key="10">
    <source>
        <dbReference type="ARBA" id="ARBA00022741"/>
    </source>
</evidence>
<dbReference type="Pfam" id="PF02787">
    <property type="entry name" value="CPSase_L_D3"/>
    <property type="match status" value="1"/>
</dbReference>
<feature type="domain" description="ATP-grasp" evidence="21">
    <location>
        <begin position="133"/>
        <end position="328"/>
    </location>
</feature>
<dbReference type="Pfam" id="PF02142">
    <property type="entry name" value="MGS"/>
    <property type="match status" value="1"/>
</dbReference>
<dbReference type="Gene3D" id="3.30.470.20">
    <property type="entry name" value="ATP-grasp fold, B domain"/>
    <property type="match status" value="2"/>
</dbReference>
<feature type="binding site" evidence="20">
    <location>
        <position position="301"/>
    </location>
    <ligand>
        <name>Mg(2+)</name>
        <dbReference type="ChEBI" id="CHEBI:18420"/>
        <label>2</label>
    </ligand>
</feature>
<dbReference type="SUPFAM" id="SSF52440">
    <property type="entry name" value="PreATP-grasp domain"/>
    <property type="match status" value="2"/>
</dbReference>
<dbReference type="SMART" id="SM01096">
    <property type="entry name" value="CPSase_L_D3"/>
    <property type="match status" value="1"/>
</dbReference>
<dbReference type="GO" id="GO:0005524">
    <property type="term" value="F:ATP binding"/>
    <property type="evidence" value="ECO:0007669"/>
    <property type="project" value="UniProtKB-UniRule"/>
</dbReference>